<dbReference type="Gene3D" id="1.10.1200.10">
    <property type="entry name" value="ACP-like"/>
    <property type="match status" value="5"/>
</dbReference>
<dbReference type="InterPro" id="IPR020841">
    <property type="entry name" value="PKS_Beta-ketoAc_synthase_dom"/>
</dbReference>
<dbReference type="PROSITE" id="PS00455">
    <property type="entry name" value="AMP_BINDING"/>
    <property type="match status" value="2"/>
</dbReference>
<dbReference type="CDD" id="cd00833">
    <property type="entry name" value="PKS"/>
    <property type="match status" value="2"/>
</dbReference>
<dbReference type="Pfam" id="PF16197">
    <property type="entry name" value="KAsynt_C_assoc"/>
    <property type="match status" value="2"/>
</dbReference>
<dbReference type="InterPro" id="IPR042099">
    <property type="entry name" value="ANL_N_sf"/>
</dbReference>
<dbReference type="Pfam" id="PF00698">
    <property type="entry name" value="Acyl_transf_1"/>
    <property type="match status" value="1"/>
</dbReference>
<dbReference type="GO" id="GO:0004315">
    <property type="term" value="F:3-oxoacyl-[acyl-carrier-protein] synthase activity"/>
    <property type="evidence" value="ECO:0007669"/>
    <property type="project" value="InterPro"/>
</dbReference>
<dbReference type="InterPro" id="IPR010033">
    <property type="entry name" value="HAD_SF_ppase_IIIC"/>
</dbReference>
<dbReference type="SUPFAM" id="SSF53901">
    <property type="entry name" value="Thiolase-like"/>
    <property type="match status" value="2"/>
</dbReference>
<dbReference type="Gene3D" id="3.40.47.10">
    <property type="match status" value="2"/>
</dbReference>
<dbReference type="InterPro" id="IPR000873">
    <property type="entry name" value="AMP-dep_synth/lig_dom"/>
</dbReference>
<dbReference type="Pfam" id="PF00109">
    <property type="entry name" value="ketoacyl-synt"/>
    <property type="match status" value="2"/>
</dbReference>
<feature type="region of interest" description="Disordered" evidence="6">
    <location>
        <begin position="852"/>
        <end position="873"/>
    </location>
</feature>
<protein>
    <submittedName>
        <fullName evidence="7">Polyketide synthase</fullName>
    </submittedName>
</protein>
<dbReference type="Proteomes" id="UP001152795">
    <property type="component" value="Unassembled WGS sequence"/>
</dbReference>
<dbReference type="InterPro" id="IPR001227">
    <property type="entry name" value="Ac_transferase_dom_sf"/>
</dbReference>
<feature type="compositionally biased region" description="Low complexity" evidence="6">
    <location>
        <begin position="3265"/>
        <end position="3276"/>
    </location>
</feature>
<dbReference type="InterPro" id="IPR045851">
    <property type="entry name" value="AMP-bd_C_sf"/>
</dbReference>
<dbReference type="InterPro" id="IPR018201">
    <property type="entry name" value="Ketoacyl_synth_AS"/>
</dbReference>
<dbReference type="CDD" id="cd19531">
    <property type="entry name" value="LCL_NRPS-like"/>
    <property type="match status" value="1"/>
</dbReference>
<keyword evidence="8" id="KW-1185">Reference proteome</keyword>
<dbReference type="PROSITE" id="PS50075">
    <property type="entry name" value="CARRIER"/>
    <property type="match status" value="5"/>
</dbReference>
<dbReference type="GO" id="GO:0004312">
    <property type="term" value="F:fatty acid synthase activity"/>
    <property type="evidence" value="ECO:0007669"/>
    <property type="project" value="TreeGrafter"/>
</dbReference>
<evidence type="ECO:0000256" key="4">
    <source>
        <dbReference type="ARBA" id="ARBA00022737"/>
    </source>
</evidence>
<evidence type="ECO:0000313" key="8">
    <source>
        <dbReference type="Proteomes" id="UP001152795"/>
    </source>
</evidence>
<dbReference type="NCBIfam" id="TIGR01681">
    <property type="entry name" value="HAD-SF-IIIC"/>
    <property type="match status" value="1"/>
</dbReference>
<dbReference type="Pfam" id="PF00550">
    <property type="entry name" value="PP-binding"/>
    <property type="match status" value="5"/>
</dbReference>
<dbReference type="SUPFAM" id="SSF52151">
    <property type="entry name" value="FabD/lysophospholipase-like"/>
    <property type="match status" value="1"/>
</dbReference>
<dbReference type="GO" id="GO:0006633">
    <property type="term" value="P:fatty acid biosynthetic process"/>
    <property type="evidence" value="ECO:0007669"/>
    <property type="project" value="InterPro"/>
</dbReference>
<dbReference type="InterPro" id="IPR016039">
    <property type="entry name" value="Thiolase-like"/>
</dbReference>
<dbReference type="Gene3D" id="3.30.559.10">
    <property type="entry name" value="Chloramphenicol acetyltransferase-like domain"/>
    <property type="match status" value="3"/>
</dbReference>
<dbReference type="Pfam" id="PF00501">
    <property type="entry name" value="AMP-binding"/>
    <property type="match status" value="3"/>
</dbReference>
<dbReference type="InterPro" id="IPR020806">
    <property type="entry name" value="PKS_PP-bd"/>
</dbReference>
<dbReference type="InterPro" id="IPR001242">
    <property type="entry name" value="Condensation_dom"/>
</dbReference>
<evidence type="ECO:0000256" key="3">
    <source>
        <dbReference type="ARBA" id="ARBA00022679"/>
    </source>
</evidence>
<dbReference type="Gene3D" id="3.40.50.150">
    <property type="entry name" value="Vaccinia Virus protein VP39"/>
    <property type="match status" value="2"/>
</dbReference>
<dbReference type="InterPro" id="IPR036736">
    <property type="entry name" value="ACP-like_sf"/>
</dbReference>
<organism evidence="7 8">
    <name type="scientific">Paramuricea clavata</name>
    <name type="common">Red gorgonian</name>
    <name type="synonym">Violescent sea-whip</name>
    <dbReference type="NCBI Taxonomy" id="317549"/>
    <lineage>
        <taxon>Eukaryota</taxon>
        <taxon>Metazoa</taxon>
        <taxon>Cnidaria</taxon>
        <taxon>Anthozoa</taxon>
        <taxon>Octocorallia</taxon>
        <taxon>Malacalcyonacea</taxon>
        <taxon>Plexauridae</taxon>
        <taxon>Paramuricea</taxon>
    </lineage>
</organism>
<dbReference type="PANTHER" id="PTHR43775">
    <property type="entry name" value="FATTY ACID SYNTHASE"/>
    <property type="match status" value="1"/>
</dbReference>
<dbReference type="SUPFAM" id="SSF56784">
    <property type="entry name" value="HAD-like"/>
    <property type="match status" value="1"/>
</dbReference>
<dbReference type="GO" id="GO:0009403">
    <property type="term" value="P:toxin biosynthetic process"/>
    <property type="evidence" value="ECO:0007669"/>
    <property type="project" value="UniProtKB-ARBA"/>
</dbReference>
<dbReference type="InterPro" id="IPR014043">
    <property type="entry name" value="Acyl_transferase_dom"/>
</dbReference>
<dbReference type="GO" id="GO:0031177">
    <property type="term" value="F:phosphopantetheine binding"/>
    <property type="evidence" value="ECO:0007669"/>
    <property type="project" value="InterPro"/>
</dbReference>
<sequence>MASSQFPVAIIGMATRLPGAQTCDQFWELLKNGGDSVAKFPVNRVQDIEHAIAPFRGKLVNEDEPFFTGSFFHSVDTFDAKLFQINPREALFIEPEQRFFLETTWEAIEDAGYASTIRGSNTGVYVGNTVNKYKFILTENHPSISHGNHSPFISSRVSYTHNLQGPAMMVATGCSSSLLAVHVACQGLLSGDCDMAIAGGITLDLLPVSAKTDIWNQLGITGPNVKCRAFDASAKGIAKGEGCGVVILKPLAKAKIDGDHIYGVLAATTANQDGHSNGITAPHPGAQANMLHRAWELADISPDKLGYFETHGTGTELGDPIEISGITKAFKTFGYSYRENDRENKIPIGSVKANIGHLADGAAGVVSLIKVLMCLQKEKIPPAINFTKPNPHINWDTSPVYVNTVLKEWPPSQKTPTRYASVSAFGLLGTNVHAVVREYDAVSFSKCMHVLQEHCQESQLLTLAANTRHSLVSLVGKFAKYFHESETKSYLMLRNVCYTLNTGREQKRFKHRAIAFGTTWELMAKALEDLHLDLNSTTSAKETDTLRDYGHFVNFGNTSYRDIKLPSNIDKYAKLFLDLEDTCWNKFYAEKNGLKKVSLLPNYAFELTRFWPEVGKTINSGLLQLEHRLTTQGHFVHDSLADMPALSLNEVSKLNKPGDKLDCSATPSVDVKIAIQNALNEVLSTDYDWNEMLDENLFALGMDSLLYTQLSMKLQDIDNCKVTLAAFHDNPTCAGLIDLVEKHVNAQAKPNELTEESREEKRTLSEEDVKSILGRALNHSLAADYDWQERENENLFTLGFDSLTWTQMNMKLANILNISEPLTMHELRKFPTYSSLWKIIYEKLCPTSAIREIQSDDQPKEKATNEKFSNKKQCSSNVPQAMFPLSFSQKRLWVMEQIAVSSCAYNATNCLRITGNFHSEAFSAAANTVLSRHAAFFTTITDTKEGPTQTHDWKLDAKVEEIDMKQFGFQAEERVTTLYRDDYKTRFDLRAGRPVRCKLYCLPNDVFYFTMVVHHIVFDGWSHFVFYNELWDSYKKLCEGKKIKEEVQRPLYAEFAKEEQDGSLHEQMETHVTYWKEKLDSPLPLTTFPGDKRRPAVFTHQGKRITRILDKSILEALRNFSSDKYTVFVKLLSVVYALLHQYTGDRDLIIGTPVAGRNDLRFKHVIGCFVNTLALRVQLSDACTFSDILEEVSAIFLEAFDHQIAPFDHVVSQLNLPRDTSITPVFSVNVCYHNTEIKAEHTSPPSEITVERKLQHNETTKWDMQFDFLQEPEGTRFTLEYYSDLFSDLYAETVVDNFIWLLESCCENSNTPLMQLGNLKGTGQKETQGVSILRGPFRKNEKSLPVLIMESLQTHAESTAIIEANELQITYKKLLERALKCSFFLREVCKLPKQSRVGLLLENSVETIEYILASLLSGLVYVPMDPSSPKPRLEHVCKEAEIKAIIFGKLHIGIANDLHWACSFVQSIICVDSQDLLAIQDVVENSPLMDADLWNCVAKTAKNDIESGGWKSSYNGEHMSVEEMEEYAENILTKLKDHLKPTTRVLEIGCASGLTVQKLSPRVGEYVATDLSEIMTKRLEAELRKKVVTNVEVLCIPADRVERKLRGRKFDVIVMNSVVHCFPGHNYLRAVLKDCERLLDKGGVLFLGDVMDLDLKEKLVMSLKSFKKAHPECRVKTDWRNELFLSRAFMQHLCDSSNVLKSVMTSRKHYTVANELTEFRFDALFTTTSECQPSGKQALEKQVFALRDVTQALENKHSDTVQQVVSEWSRDIQLEDEAYVLYTSGTTGTPKGVIIGHEALVNYVTWATKAYQFDSSTLTPFFAPLTFDFTVTSIFPPLLGGSIIRVFNPFQDSYQSLATSTEITTAKYSPLQLDTILSNSTQPLSASTFILGGEELTSALLQKLKTNKRDCPFVVWNEYGPTEATVGCVVRCLTSDELPTKEYQHIPIGKPIDNVTVAVLRNQRDPVPQGAKGHLAIGGKCLCLDFAGSGVSRDAKRTKSFRASCWGRPGELMLLTEDIVELMPLSGELVCFGRDRDSHTTKINGIRVDLMEVQRIIEADPAVISAWACTFTHKKHTLLGAAVKLEDFKQGKCGDLTWKQHLVSSLADVLPIRSIPQVFVQLSAAPTNKNGKKDVDFLQKLFLAEMIAEKVSPGKVSTSSNSYQGLLQTAKLQRIWQSILPVDYLPKPEDDFFFDLSGDSLQAIHLVRKMREEGFQVSVTDVFQNPSIQKLTPILKKREGERIRVEVSSKGEQNPFRPTPIIEEFFERHPPLKQPDRFSLSAVLNFHDEISTKILEMALKSVIKKHGSLRSRFGVKEGRVFQQLVPIELNKLTVKVLEIEKSEDHLADEPMFIELCDRLEQSHSLANGHLVNAAVVNVSEKGVPETREHFVLLVVHHVALDIVSWQQLLEDLASALRKLSEDDTKEPELKKCEVTFQTYCKALQAEAERAFIDEIDYWRGIEEEYRKSGRLIEEDKQSNFRTAKWVSEAIDASLIRSTSSELECSEENILLTSFGRALVAIHGQDKTGICLESHGRQLTTVDSTDTVGWLTSFFPVILHTPLSGDLVSQAKDLGQKMSMIPNHGLGFGVLKSKQALRMPLPKIMFVYQGSMDASTKETFDGGRFSFNHIPWIEVMLNELKEGRFHRHPEEFLEYDLEIIAWVHGGKLKFGCLFDGSVVNEEVIRDLIKQAQLNVIAMAGKAKTKPKEISVEIIPGFNIAPECLKAMTDALAHHATIPNQVRVQPPEQMLQVLCTPHPTITQSSADVALIIPRPKNTAQGKDLMNACSQSNSRVATSKSVVLVNTENLPNTSKLPTPLLADQVSLEISPENLSSFYDDRSDTEYNMPLTRAGYWHLGVTMARAVRACAWGSTYKVIAVDADYTLWDGECAEGSVRFNEGNYELHEFLLKKKAEGMLLVILSKNSQADVESVFELQKNDMKLKKNDFTVIVANWEPKSKTIRHVSNLLNLGIDSFVFVDDNPVECEKMVRCCPEVLTLQLPSLVELVAPLVQNLWALDRVQVSSDASKRTEMYRSELARQVELQGVQLDAKKDKIILNELLLSWEMKLEICKTCVPSLRSVKKLYTRTKELLQRTNQFKMNDLNNDLIESSNNDIVWLVSLKDKHGAYGIVSVLLLKSTSDFILVTQWVVSCRALGRGVEGRILKEIHKEAMALGKGNHVNFAINKTERNTPALEFLDTVGIETSAVSASQLNIVCSDSLNLEPFAEPLHDLKEVSDLSLFFNDGCRERDVTHQEPDMESILNSNHARASSSTSIRTTNVDKSFGKPPSLNETSNESSSGIALEKLNEWIETNWSQSLKHQALYHHVFPLITNPRTTVVSASKGQEAHTAEKEMALRSSWMEVLQNDKAPEDSDTFVQSGGNSFSAVYLVSMLRRLCAIEISIVDVLQNHTYGEIKNIVKEACPVNKEPSYISRPEHERHVPLTSAQKRMVLMQETSLGSAAYVETLAYRTNLSTDPKEIISALVQKHPILKSKITMNKETLEYSRSTETEIKIDITSEVVHSPKVSEAFLKKTTPVIQITDSSLFKARFITAKEENILALHVHHVIVDDVTLTNISSDFEQLIHSGIGDNESSSICSEDYANYVKQEESYLISEKCKDDEEFWKQKFESLLPDSNLALRPIADSNSFATRVFPAKHFIRALSVQSADEIADYCCMRGLTEFQYFLSCAALVLQRYLGVGEITLAIPVTTRMENHEKTDGLFVNTVLFTISVDHSFTLKEHMQTVATQWLKALRHSNYPLDQVTKMLWKTQGKNSNSFCSVMFNYAIRSQKTDELSVFAKDAKMPLSLDVVKDQESNQSTIVAEWADQLIDDGIVERLLESIIQLCVTAYKEEENSINQVQVLSIQEHNLLQSFTTTPTNSTTDKSYPVHLTFEEFARKTPHATAVAIHERRLSYCTLDELSSTIANALLDELGKDVIKNSPVVIVANKDEYLIAAILGVWKSGGHFLPVATTNQSSLKNVLGRNKPAAILTNLPPESIILNEEERQRSPLLVIEDLTKHSKHKYNESQVKVTTKDLAYIIQTSGSTGTPKQCKISHRSLRIISNAWKDQYAMTEFKVNVLQWAPISFDVFVGDVVRALICAPGQLTICPDKRRLDIPYILQLIENHHITMIEVTPLFGQQLVTNANQDSFSSIKVFIFGSDVLQRHVYHTIKGKLRKDQRVLNSYGMTEATIDSAFFEGDILPTTRSDTVPIGKPLPGVGLHVLDSTTLLPCPVGTIGELYISGEVLASGDVDLLPISHLPCHALKTGDAACWLPSGDIELMGRMDNMVKLRGFRISTTEIENKIVETIDHVTQACVVILQNEHDTGTEFLCAFLVTDQLDSVEITIDRNLVCSKLKGGLPYYMWPDIVHTLPEIPLSSNGKVNHKALPKVSKLLESTIEASALQASSVESSTTSTLKGLFAEALGLSDAGQIDPTLTFMEQGAHSLILVKFSTLISQKTSFSVTIADIFSYPTISMLEEFITQEAQSDNEVSTQPLGVTMVLPFTNDNVKDIAVTGIALRLPGNIMTLPQLWEVLESGRNIMGDFSERRRKDILNCVSLEDEQTLLEAETFQGAFLDRIDEFDNKFFKIPPGEAKFMSPEQRMFLQVATEALAESEPLSKIHGSKTGVFVGSSEIGYSRLQHPDEATCISGLLPGMIASRVAYQWDFKGPTMLVDTACSSSLIALKEACESIKRGECDGALVGGVSLVMYPSRSGVYGKNSILSEDFRCKAFDKDATGTAVGEGVLCLYVEPLETASAKGKPIYGVVKSVESNSVGRGNGITAPSASSQRNVILSALNSARVQPSEVTYIEGHGTGTKLGDRIELSALRSVFDNSRQTETNLAIGSVKSVFGHLDSAAGMLGVFKTLASLNAKKIPPTAHFKTPHPEIANSRLEVSTETVEWHPSSSTYSRIAGVSSFGLTGTNCHAIIAEAPNTDRDNLEETIGQRGYHLLVAGSSLDQLTQQLLLHKIHTKRSILKSGISTIAGLCLTVARRLKEITKLNTNMKLRLVISAHNPTQMLEVLEICENVADLSAMKQLARLRRDIEFCCPQHDEIKTSAFPDVASFLQHGTINVDGLFYGESQTIQPSPEVTLVIYNQSRHWLDPLEKIEGSTFRMNVVELLGTKLRETRELIRNLPLRPADDLQEKLDSFCSAIIIKLFLSTSLNDYLMNGNEITFNHAFSLSKMMPKYEKLFFVMIRELWRNNLLEAIGTDETIHSLDSFVFKCSHHLDVEASVIAEHAIKMYPSWADCFRFPLYCSQHLEKVVRGNMSPLSVIYPRGDLNFMFQFDKLGDLTGDVYYNMYMQLIASYAKQLSRLGKHVRILEVGAGVGHVTRQILPKLKDIPKIEYWFTDLGKAFVDHARTTFSDYLHMMKFSTFDITKSAPKQGLFGSFDIIVSYNVIHTTQSIVESLLNLKSCLGDDGKLFIIESAKNETWATLAWGILDGWWYFKDYDLRPFEPMLEPEKWEQVLKSAGFQSVVTCPSQSDEREHVEKFLFLCSEKPASDSKKSLDLVSCLGWWKTDIDRFGPVKKLDELQNEFRSDDDSNKNAAHELKVLVGEQNVYEELKKIWSDLLGEDNIHPEHDFNSLGGESLLAIQMMNLVKKRIGFQLEIADTFGYPTLGALARFITNELHIDTKEEAGFHSGSPLVSEVSLKGEGTLLMFPGQGSQKVGMCVTLKDSKEAREVFQLAEEVLGYSILDIILGDEVTLKQKLKSTEFVQVALFVGCLAKIEQLKAEKPEILANVTHVAGLSVGEFAALVYAGVINFHDALHIVSERGKAMENIVRETPTGMVSVFGPKCEQLETFLQENYPAMMITTYLADNQHTVGGKDQECDAFVESLSREYQEKMDVIDVRKLRVAGAFHSPYMDQASEGVNKMIMRTAFTEPTVPIVMNVNGDIVADPLEMKKLLCRQLTAAVKWKQSVLTAYELGVRSFIEVAPARVLSSIVKNRIKHCQHCHVEYIQL</sequence>
<proteinExistence type="predicted"/>
<dbReference type="InterPro" id="IPR014030">
    <property type="entry name" value="Ketoacyl_synth_N"/>
</dbReference>
<dbReference type="InterPro" id="IPR050091">
    <property type="entry name" value="PKS_NRPS_Biosynth_Enz"/>
</dbReference>
<comment type="caution">
    <text evidence="7">The sequence shown here is derived from an EMBL/GenBank/DDBJ whole genome shotgun (WGS) entry which is preliminary data.</text>
</comment>
<keyword evidence="2" id="KW-0597">Phosphoprotein</keyword>
<dbReference type="SUPFAM" id="SSF47336">
    <property type="entry name" value="ACP-like"/>
    <property type="match status" value="6"/>
</dbReference>
<name>A0A6S7GXA5_PARCT</name>
<dbReference type="InterPro" id="IPR029063">
    <property type="entry name" value="SAM-dependent_MTases_sf"/>
</dbReference>
<dbReference type="InterPro" id="IPR032821">
    <property type="entry name" value="PKS_assoc"/>
</dbReference>
<dbReference type="CDD" id="cd02440">
    <property type="entry name" value="AdoMet_MTases"/>
    <property type="match status" value="2"/>
</dbReference>
<dbReference type="Gene3D" id="3.40.50.12780">
    <property type="entry name" value="N-terminal domain of ligase-like"/>
    <property type="match status" value="3"/>
</dbReference>
<dbReference type="EMBL" id="CACRXK020002905">
    <property type="protein sequence ID" value="CAB3996608.1"/>
    <property type="molecule type" value="Genomic_DNA"/>
</dbReference>
<dbReference type="Gene3D" id="3.30.300.30">
    <property type="match status" value="2"/>
</dbReference>
<evidence type="ECO:0000256" key="6">
    <source>
        <dbReference type="SAM" id="MobiDB-lite"/>
    </source>
</evidence>
<dbReference type="Gene3D" id="3.30.559.30">
    <property type="entry name" value="Nonribosomal peptide synthetase, condensation domain"/>
    <property type="match status" value="3"/>
</dbReference>
<dbReference type="OrthoDB" id="5334845at2759"/>
<dbReference type="Gene3D" id="3.40.50.1000">
    <property type="entry name" value="HAD superfamily/HAD-like"/>
    <property type="match status" value="1"/>
</dbReference>
<evidence type="ECO:0000256" key="1">
    <source>
        <dbReference type="ARBA" id="ARBA00022450"/>
    </source>
</evidence>
<dbReference type="InterPro" id="IPR023214">
    <property type="entry name" value="HAD_sf"/>
</dbReference>
<accession>A0A6S7GXA5</accession>
<dbReference type="Gene3D" id="3.30.70.250">
    <property type="entry name" value="Malonyl-CoA ACP transacylase, ACP-binding"/>
    <property type="match status" value="1"/>
</dbReference>
<dbReference type="Gene3D" id="1.10.1240.100">
    <property type="match status" value="1"/>
</dbReference>
<feature type="region of interest" description="Disordered" evidence="6">
    <location>
        <begin position="3254"/>
        <end position="3295"/>
    </location>
</feature>
<evidence type="ECO:0000256" key="5">
    <source>
        <dbReference type="ARBA" id="ARBA00023268"/>
    </source>
</evidence>
<keyword evidence="3" id="KW-0808">Transferase</keyword>
<keyword evidence="5" id="KW-0511">Multifunctional enzyme</keyword>
<keyword evidence="1" id="KW-0596">Phosphopantetheine</keyword>
<dbReference type="InterPro" id="IPR010037">
    <property type="entry name" value="FkbH_domain"/>
</dbReference>
<dbReference type="InterPro" id="IPR013217">
    <property type="entry name" value="Methyltransf_12"/>
</dbReference>
<dbReference type="PROSITE" id="PS52004">
    <property type="entry name" value="KS3_2"/>
    <property type="match status" value="2"/>
</dbReference>
<dbReference type="PROSITE" id="PS00606">
    <property type="entry name" value="KS3_1"/>
    <property type="match status" value="2"/>
</dbReference>
<dbReference type="InterPro" id="IPR023213">
    <property type="entry name" value="CAT-like_dom_sf"/>
</dbReference>
<dbReference type="InterPro" id="IPR014031">
    <property type="entry name" value="Ketoacyl_synth_C"/>
</dbReference>
<dbReference type="SMART" id="SM00825">
    <property type="entry name" value="PKS_KS"/>
    <property type="match status" value="2"/>
</dbReference>
<dbReference type="InterPro" id="IPR020845">
    <property type="entry name" value="AMP-binding_CS"/>
</dbReference>
<dbReference type="SUPFAM" id="SSF53335">
    <property type="entry name" value="S-adenosyl-L-methionine-dependent methyltransferases"/>
    <property type="match status" value="2"/>
</dbReference>
<dbReference type="SUPFAM" id="SSF52777">
    <property type="entry name" value="CoA-dependent acyltransferases"/>
    <property type="match status" value="6"/>
</dbReference>
<dbReference type="SUPFAM" id="SSF56801">
    <property type="entry name" value="Acetyl-CoA synthetase-like"/>
    <property type="match status" value="2"/>
</dbReference>
<feature type="compositionally biased region" description="Basic and acidic residues" evidence="6">
    <location>
        <begin position="853"/>
        <end position="869"/>
    </location>
</feature>
<dbReference type="Gene3D" id="3.40.366.10">
    <property type="entry name" value="Malonyl-Coenzyme A Acyl Carrier Protein, domain 2"/>
    <property type="match status" value="1"/>
</dbReference>
<keyword evidence="4" id="KW-0677">Repeat</keyword>
<dbReference type="NCBIfam" id="TIGR01686">
    <property type="entry name" value="FkbH"/>
    <property type="match status" value="1"/>
</dbReference>
<evidence type="ECO:0000313" key="7">
    <source>
        <dbReference type="EMBL" id="CAB3996608.1"/>
    </source>
</evidence>
<dbReference type="SMART" id="SM00827">
    <property type="entry name" value="PKS_AT"/>
    <property type="match status" value="1"/>
</dbReference>
<dbReference type="Pfam" id="PF08242">
    <property type="entry name" value="Methyltransf_12"/>
    <property type="match status" value="2"/>
</dbReference>
<dbReference type="InterPro" id="IPR036412">
    <property type="entry name" value="HAD-like_sf"/>
</dbReference>
<dbReference type="SMART" id="SM00823">
    <property type="entry name" value="PKS_PP"/>
    <property type="match status" value="3"/>
</dbReference>
<evidence type="ECO:0000256" key="2">
    <source>
        <dbReference type="ARBA" id="ARBA00022553"/>
    </source>
</evidence>
<dbReference type="Pfam" id="PF00668">
    <property type="entry name" value="Condensation"/>
    <property type="match status" value="3"/>
</dbReference>
<dbReference type="InterPro" id="IPR016035">
    <property type="entry name" value="Acyl_Trfase/lysoPLipase"/>
</dbReference>
<reference evidence="7" key="1">
    <citation type="submission" date="2020-04" db="EMBL/GenBank/DDBJ databases">
        <authorList>
            <person name="Alioto T."/>
            <person name="Alioto T."/>
            <person name="Gomez Garrido J."/>
        </authorList>
    </citation>
    <scope>NUCLEOTIDE SEQUENCE</scope>
    <source>
        <strain evidence="7">A484AB</strain>
    </source>
</reference>
<gene>
    <name evidence="7" type="ORF">PACLA_8A068102</name>
</gene>
<dbReference type="Pfam" id="PF02801">
    <property type="entry name" value="Ketoacyl-synt_C"/>
    <property type="match status" value="2"/>
</dbReference>
<dbReference type="PANTHER" id="PTHR43775:SF37">
    <property type="entry name" value="SI:DKEY-61P9.11"/>
    <property type="match status" value="1"/>
</dbReference>
<dbReference type="InterPro" id="IPR009081">
    <property type="entry name" value="PP-bd_ACP"/>
</dbReference>